<dbReference type="RefSeq" id="WP_175105807.1">
    <property type="nucleotide sequence ID" value="NZ_CADIKM010000015.1"/>
</dbReference>
<keyword evidence="1" id="KW-0808">Transferase</keyword>
<dbReference type="AlphaFoldDB" id="A0A6S7CKQ8"/>
<dbReference type="SUPFAM" id="SSF89796">
    <property type="entry name" value="CoA-transferase family III (CaiB/BaiF)"/>
    <property type="match status" value="2"/>
</dbReference>
<dbReference type="PANTHER" id="PTHR48229">
    <property type="entry name" value="CAIB/BAIF FAMILY ENZYME (AFU_ORTHOLOGUE AFUA_1G05360)-RELATED"/>
    <property type="match status" value="1"/>
</dbReference>
<keyword evidence="2" id="KW-1185">Reference proteome</keyword>
<dbReference type="GO" id="GO:0033608">
    <property type="term" value="F:formyl-CoA transferase activity"/>
    <property type="evidence" value="ECO:0007669"/>
    <property type="project" value="UniProtKB-EC"/>
</dbReference>
<organism evidence="1 2">
    <name type="scientific">Pararobbsia alpina</name>
    <dbReference type="NCBI Taxonomy" id="621374"/>
    <lineage>
        <taxon>Bacteria</taxon>
        <taxon>Pseudomonadati</taxon>
        <taxon>Pseudomonadota</taxon>
        <taxon>Betaproteobacteria</taxon>
        <taxon>Burkholderiales</taxon>
        <taxon>Burkholderiaceae</taxon>
        <taxon>Pararobbsia</taxon>
    </lineage>
</organism>
<dbReference type="InterPro" id="IPR003673">
    <property type="entry name" value="CoA-Trfase_fam_III"/>
</dbReference>
<protein>
    <submittedName>
        <fullName evidence="1">Formyl-CoA:oxalate CoA-transferase</fullName>
        <ecNumber evidence="1">2.8.3.16</ecNumber>
    </submittedName>
</protein>
<dbReference type="Gene3D" id="3.40.50.10540">
    <property type="entry name" value="Crotonobetainyl-coa:carnitine coa-transferase, domain 1"/>
    <property type="match status" value="1"/>
</dbReference>
<accession>A0A6S7CKQ8</accession>
<dbReference type="InterPro" id="IPR052985">
    <property type="entry name" value="CoA-trans_III_biosynth/detox"/>
</dbReference>
<proteinExistence type="predicted"/>
<dbReference type="Proteomes" id="UP000494115">
    <property type="component" value="Unassembled WGS sequence"/>
</dbReference>
<dbReference type="Pfam" id="PF02515">
    <property type="entry name" value="CoA_transf_3"/>
    <property type="match status" value="1"/>
</dbReference>
<sequence>MSEPFTASLASSPSTQSGTAARFLHEIWGALGGDAQALHRAAFTASGNLPSAFAATDLAAASIGSACLALAELVRAANGTSPRVKIDRRLASFWFATSLRPQGWQPAPLWDAVAGDYRTADGWIRLHTNAPHHRDAALAVLDVPVDRAQVAQAVARWNATALETAVVGNGGCAAAMRTIDEWAVHPQGRAVAAEPLFHIAAPFAAAAPRWRVASERPLRGLRVLDLTRVLAGPTATRFLAGFGAEVLRIDPPTWDEPAVVPEVVLGKRCARLDLKNAADRERFEQLLSDADVLVHGYRSDALTSLGLGEDRRRELNPGLVDISLDAYGWSGPWTTRRGFDSLVQMSTGIADAGMRAAARDKPTPLPVQALDHATGYMMAAAAIRGLLHRFTTGEGYGARMSLARTARLLVDGAGGSPDDTGALAVETADDLADTIESTFWGPAQRVKPPAFVDGAPMHWDIAAAPLGTSPAAW</sequence>
<name>A0A6S7CKQ8_9BURK</name>
<reference evidence="1 2" key="1">
    <citation type="submission" date="2020-04" db="EMBL/GenBank/DDBJ databases">
        <authorList>
            <person name="De Canck E."/>
        </authorList>
    </citation>
    <scope>NUCLEOTIDE SEQUENCE [LARGE SCALE GENOMIC DNA]</scope>
    <source>
        <strain evidence="1 2">LMG 28138</strain>
    </source>
</reference>
<dbReference type="InterPro" id="IPR023606">
    <property type="entry name" value="CoA-Trfase_III_dom_1_sf"/>
</dbReference>
<gene>
    <name evidence="1" type="primary">frc_1</name>
    <name evidence="1" type="ORF">LMG28138_03278</name>
</gene>
<evidence type="ECO:0000313" key="2">
    <source>
        <dbReference type="Proteomes" id="UP000494115"/>
    </source>
</evidence>
<evidence type="ECO:0000313" key="1">
    <source>
        <dbReference type="EMBL" id="CAB3792155.1"/>
    </source>
</evidence>
<dbReference type="PANTHER" id="PTHR48229:SF1">
    <property type="entry name" value="ALPHA METHYLACYL-COA RACEMASE-RELATED"/>
    <property type="match status" value="1"/>
</dbReference>
<dbReference type="EC" id="2.8.3.16" evidence="1"/>
<dbReference type="EMBL" id="CADIKM010000015">
    <property type="protein sequence ID" value="CAB3792155.1"/>
    <property type="molecule type" value="Genomic_DNA"/>
</dbReference>